<evidence type="ECO:0000313" key="2">
    <source>
        <dbReference type="EMBL" id="GBL96670.1"/>
    </source>
</evidence>
<name>A0A4Y2BWV3_ARAVE</name>
<feature type="compositionally biased region" description="Basic and acidic residues" evidence="1">
    <location>
        <begin position="1"/>
        <end position="10"/>
    </location>
</feature>
<keyword evidence="3" id="KW-1185">Reference proteome</keyword>
<protein>
    <submittedName>
        <fullName evidence="2">Uncharacterized protein</fullName>
    </submittedName>
</protein>
<proteinExistence type="predicted"/>
<comment type="caution">
    <text evidence="2">The sequence shown here is derived from an EMBL/GenBank/DDBJ whole genome shotgun (WGS) entry which is preliminary data.</text>
</comment>
<gene>
    <name evidence="2" type="ORF">AVEN_207827_1</name>
</gene>
<feature type="region of interest" description="Disordered" evidence="1">
    <location>
        <begin position="1"/>
        <end position="36"/>
    </location>
</feature>
<evidence type="ECO:0000256" key="1">
    <source>
        <dbReference type="SAM" id="MobiDB-lite"/>
    </source>
</evidence>
<sequence length="105" mass="11809">MDIDIPERNPSRQKPSGKNCRHDSTPLSTEAQPHLVLPPYQVATFYRRGPQVPTRTKPRRTHVGSGVTSTTTTTNQDPNQSILRRRQSASPAFYSTAENTKHINK</sequence>
<dbReference type="EMBL" id="BGPR01000122">
    <property type="protein sequence ID" value="GBL96670.1"/>
    <property type="molecule type" value="Genomic_DNA"/>
</dbReference>
<feature type="region of interest" description="Disordered" evidence="1">
    <location>
        <begin position="49"/>
        <end position="105"/>
    </location>
</feature>
<dbReference type="Proteomes" id="UP000499080">
    <property type="component" value="Unassembled WGS sequence"/>
</dbReference>
<evidence type="ECO:0000313" key="3">
    <source>
        <dbReference type="Proteomes" id="UP000499080"/>
    </source>
</evidence>
<accession>A0A4Y2BWV3</accession>
<dbReference type="AlphaFoldDB" id="A0A4Y2BWV3"/>
<reference evidence="2 3" key="1">
    <citation type="journal article" date="2019" name="Sci. Rep.">
        <title>Orb-weaving spider Araneus ventricosus genome elucidates the spidroin gene catalogue.</title>
        <authorList>
            <person name="Kono N."/>
            <person name="Nakamura H."/>
            <person name="Ohtoshi R."/>
            <person name="Moran D.A.P."/>
            <person name="Shinohara A."/>
            <person name="Yoshida Y."/>
            <person name="Fujiwara M."/>
            <person name="Mori M."/>
            <person name="Tomita M."/>
            <person name="Arakawa K."/>
        </authorList>
    </citation>
    <scope>NUCLEOTIDE SEQUENCE [LARGE SCALE GENOMIC DNA]</scope>
</reference>
<feature type="compositionally biased region" description="Low complexity" evidence="1">
    <location>
        <begin position="63"/>
        <end position="74"/>
    </location>
</feature>
<organism evidence="2 3">
    <name type="scientific">Araneus ventricosus</name>
    <name type="common">Orbweaver spider</name>
    <name type="synonym">Epeira ventricosa</name>
    <dbReference type="NCBI Taxonomy" id="182803"/>
    <lineage>
        <taxon>Eukaryota</taxon>
        <taxon>Metazoa</taxon>
        <taxon>Ecdysozoa</taxon>
        <taxon>Arthropoda</taxon>
        <taxon>Chelicerata</taxon>
        <taxon>Arachnida</taxon>
        <taxon>Araneae</taxon>
        <taxon>Araneomorphae</taxon>
        <taxon>Entelegynae</taxon>
        <taxon>Araneoidea</taxon>
        <taxon>Araneidae</taxon>
        <taxon>Araneus</taxon>
    </lineage>
</organism>